<proteinExistence type="predicted"/>
<name>A0A931GJU9_9ACTN</name>
<evidence type="ECO:0000313" key="2">
    <source>
        <dbReference type="Proteomes" id="UP000614047"/>
    </source>
</evidence>
<organism evidence="1 2">
    <name type="scientific">Actinomadura viridis</name>
    <dbReference type="NCBI Taxonomy" id="58110"/>
    <lineage>
        <taxon>Bacteria</taxon>
        <taxon>Bacillati</taxon>
        <taxon>Actinomycetota</taxon>
        <taxon>Actinomycetes</taxon>
        <taxon>Streptosporangiales</taxon>
        <taxon>Thermomonosporaceae</taxon>
        <taxon>Actinomadura</taxon>
    </lineage>
</organism>
<reference evidence="1" key="1">
    <citation type="submission" date="2020-11" db="EMBL/GenBank/DDBJ databases">
        <title>Sequencing the genomes of 1000 actinobacteria strains.</title>
        <authorList>
            <person name="Klenk H.-P."/>
        </authorList>
    </citation>
    <scope>NUCLEOTIDE SEQUENCE</scope>
    <source>
        <strain evidence="1">DSM 43175</strain>
    </source>
</reference>
<dbReference type="AlphaFoldDB" id="A0A931GJU9"/>
<evidence type="ECO:0000313" key="1">
    <source>
        <dbReference type="EMBL" id="MBG6089597.1"/>
    </source>
</evidence>
<dbReference type="Proteomes" id="UP000614047">
    <property type="component" value="Unassembled WGS sequence"/>
</dbReference>
<accession>A0A931GJU9</accession>
<gene>
    <name evidence="1" type="ORF">IW256_003710</name>
</gene>
<dbReference type="EMBL" id="JADOUA010000001">
    <property type="protein sequence ID" value="MBG6089597.1"/>
    <property type="molecule type" value="Genomic_DNA"/>
</dbReference>
<sequence length="141" mass="15350">MSDAPFALQRLARNVETILTVAGAAKASSRSPMQTAGFSVFARDRAVEVSFATGDYMEPSYLTAAEHPRHPHHPLLMFRRTVESTMLTTYVAVLHAAGFTVTLCVADEHANEHLLVTAGPLEGIDPIQEIKDLREEFAGEG</sequence>
<dbReference type="RefSeq" id="WP_197012187.1">
    <property type="nucleotide sequence ID" value="NZ_BAABES010000004.1"/>
</dbReference>
<keyword evidence="2" id="KW-1185">Reference proteome</keyword>
<protein>
    <submittedName>
        <fullName evidence="1">Uncharacterized protein</fullName>
    </submittedName>
</protein>
<comment type="caution">
    <text evidence="1">The sequence shown here is derived from an EMBL/GenBank/DDBJ whole genome shotgun (WGS) entry which is preliminary data.</text>
</comment>